<evidence type="ECO:0000313" key="8">
    <source>
        <dbReference type="EMBL" id="TWH09610.1"/>
    </source>
</evidence>
<comment type="subcellular location">
    <subcellularLocation>
        <location evidence="5">Secreted</location>
    </subcellularLocation>
    <subcellularLocation>
        <location evidence="5">Bacterial flagellum</location>
    </subcellularLocation>
</comment>
<evidence type="ECO:0000256" key="2">
    <source>
        <dbReference type="ARBA" id="ARBA00011255"/>
    </source>
</evidence>
<reference evidence="8 9" key="1">
    <citation type="submission" date="2019-07" db="EMBL/GenBank/DDBJ databases">
        <title>Genome sequencing of lignin-degrading bacterial isolates.</title>
        <authorList>
            <person name="Gladden J."/>
        </authorList>
    </citation>
    <scope>NUCLEOTIDE SEQUENCE [LARGE SCALE GENOMIC DNA]</scope>
    <source>
        <strain evidence="8 9">J19</strain>
    </source>
</reference>
<evidence type="ECO:0000256" key="5">
    <source>
        <dbReference type="RuleBase" id="RU362066"/>
    </source>
</evidence>
<dbReference type="GO" id="GO:0005576">
    <property type="term" value="C:extracellular region"/>
    <property type="evidence" value="ECO:0007669"/>
    <property type="project" value="UniProtKB-SubCell"/>
</dbReference>
<evidence type="ECO:0000256" key="1">
    <source>
        <dbReference type="ARBA" id="ARBA00009764"/>
    </source>
</evidence>
<dbReference type="GO" id="GO:0071973">
    <property type="term" value="P:bacterial-type flagellum-dependent cell motility"/>
    <property type="evidence" value="ECO:0007669"/>
    <property type="project" value="TreeGrafter"/>
</dbReference>
<accession>A0A562DIX7</accession>
<sequence>MASISTGGSGLDIASLAAQLVQAARLPTEARIKSQASTVEAKLSAVGQVKNALSSLQTALDKLASAADKPAFQATVQEGAGFTATGSSEGMAGSYAVEVLSVATAQKLSSAGHAPGAVIGSGTLTIAWGSEDDQSLSVEFAEGATLADIARAVNRAAGGKGVSATVITADDGEHLVFTARETGVANALSITASGGDGGLLAVSNGAGGGLAEQVAAADARVRVDGFERTSASNSISGLVPGVTLALAAAKPGETFRLDVKQDNSALEKAIESFVSAYNSLGSVLKSTSSYDANTRTASALTGDILVRGLQQQLRTLTSGNSQALKALGISVDKNGTMSFDKAKLGDTLASEPQAMSRLFGAEGALTTPLKTLLKAQLDSDEGTIAQRTDSLKKQRERLDDQLDQLDLRMEKLHSIYLAQFTAMESMIVQLQGSASSLNGLLAQASKD</sequence>
<dbReference type="GO" id="GO:0009421">
    <property type="term" value="C:bacterial-type flagellum filament cap"/>
    <property type="evidence" value="ECO:0007669"/>
    <property type="project" value="InterPro"/>
</dbReference>
<comment type="function">
    <text evidence="5">Required for morphogenesis and for the elongation of the flagellar filament by facilitating polymerization of the flagellin monomers at the tip of growing filament. Forms a capping structure, which prevents flagellin subunits (transported through the central channel of the flagellum) from leaking out without polymerization at the distal end.</text>
</comment>
<dbReference type="GO" id="GO:0007155">
    <property type="term" value="P:cell adhesion"/>
    <property type="evidence" value="ECO:0007669"/>
    <property type="project" value="InterPro"/>
</dbReference>
<name>A0A562DIX7_9GAMM</name>
<evidence type="ECO:0000256" key="3">
    <source>
        <dbReference type="ARBA" id="ARBA00023054"/>
    </source>
</evidence>
<keyword evidence="9" id="KW-1185">Reference proteome</keyword>
<dbReference type="Pfam" id="PF07195">
    <property type="entry name" value="FliD_C"/>
    <property type="match status" value="1"/>
</dbReference>
<feature type="domain" description="Flagellar hook-associated protein 2 C-terminal" evidence="7">
    <location>
        <begin position="216"/>
        <end position="431"/>
    </location>
</feature>
<feature type="domain" description="Flagellar hook-associated protein 2 N-terminal" evidence="6">
    <location>
        <begin position="9"/>
        <end position="106"/>
    </location>
</feature>
<keyword evidence="3 5" id="KW-0175">Coiled coil</keyword>
<evidence type="ECO:0000259" key="6">
    <source>
        <dbReference type="Pfam" id="PF02465"/>
    </source>
</evidence>
<dbReference type="PANTHER" id="PTHR30288:SF0">
    <property type="entry name" value="FLAGELLAR HOOK-ASSOCIATED PROTEIN 2"/>
    <property type="match status" value="1"/>
</dbReference>
<proteinExistence type="inferred from homology"/>
<dbReference type="RefSeq" id="WP_028915043.1">
    <property type="nucleotide sequence ID" value="NZ_VLJS01000064.1"/>
</dbReference>
<dbReference type="InterPro" id="IPR040026">
    <property type="entry name" value="FliD"/>
</dbReference>
<dbReference type="AlphaFoldDB" id="A0A562DIX7"/>
<dbReference type="InterPro" id="IPR010810">
    <property type="entry name" value="Flagellin_hook_IN_motif"/>
</dbReference>
<keyword evidence="8" id="KW-0966">Cell projection</keyword>
<dbReference type="Proteomes" id="UP000321583">
    <property type="component" value="Unassembled WGS sequence"/>
</dbReference>
<keyword evidence="8" id="KW-0969">Cilium</keyword>
<keyword evidence="8" id="KW-0282">Flagellum</keyword>
<dbReference type="InterPro" id="IPR003481">
    <property type="entry name" value="FliD_N"/>
</dbReference>
<dbReference type="PANTHER" id="PTHR30288">
    <property type="entry name" value="FLAGELLAR CAP/ASSEMBLY PROTEIN FLID"/>
    <property type="match status" value="1"/>
</dbReference>
<dbReference type="Pfam" id="PF02465">
    <property type="entry name" value="FliD_N"/>
    <property type="match status" value="1"/>
</dbReference>
<comment type="subunit">
    <text evidence="2 5">Homopentamer.</text>
</comment>
<organism evidence="8 9">
    <name type="scientific">Pseudoxanthomonas taiwanensis J19</name>
    <dbReference type="NCBI Taxonomy" id="935569"/>
    <lineage>
        <taxon>Bacteria</taxon>
        <taxon>Pseudomonadati</taxon>
        <taxon>Pseudomonadota</taxon>
        <taxon>Gammaproteobacteria</taxon>
        <taxon>Lysobacterales</taxon>
        <taxon>Lysobacteraceae</taxon>
        <taxon>Pseudoxanthomonas</taxon>
    </lineage>
</organism>
<evidence type="ECO:0000259" key="7">
    <source>
        <dbReference type="Pfam" id="PF07195"/>
    </source>
</evidence>
<dbReference type="GO" id="GO:0009424">
    <property type="term" value="C:bacterial-type flagellum hook"/>
    <property type="evidence" value="ECO:0007669"/>
    <property type="project" value="UniProtKB-UniRule"/>
</dbReference>
<feature type="coiled-coil region" evidence="5">
    <location>
        <begin position="388"/>
        <end position="415"/>
    </location>
</feature>
<dbReference type="OrthoDB" id="5980200at2"/>
<dbReference type="EMBL" id="VLJS01000064">
    <property type="protein sequence ID" value="TWH09610.1"/>
    <property type="molecule type" value="Genomic_DNA"/>
</dbReference>
<dbReference type="Pfam" id="PF07196">
    <property type="entry name" value="Flagellin_IN"/>
    <property type="match status" value="1"/>
</dbReference>
<protein>
    <recommendedName>
        <fullName evidence="5">Flagellar hook-associated protein 2</fullName>
        <shortName evidence="5">HAP2</shortName>
    </recommendedName>
    <alternativeName>
        <fullName evidence="5">Flagellar cap protein</fullName>
    </alternativeName>
</protein>
<evidence type="ECO:0000256" key="4">
    <source>
        <dbReference type="ARBA" id="ARBA00023143"/>
    </source>
</evidence>
<keyword evidence="4 5" id="KW-0975">Bacterial flagellum</keyword>
<gene>
    <name evidence="8" type="ORF">L613_003500000200</name>
</gene>
<keyword evidence="5" id="KW-0964">Secreted</keyword>
<comment type="caution">
    <text evidence="8">The sequence shown here is derived from an EMBL/GenBank/DDBJ whole genome shotgun (WGS) entry which is preliminary data.</text>
</comment>
<comment type="similarity">
    <text evidence="1 5">Belongs to the FliD family.</text>
</comment>
<dbReference type="InterPro" id="IPR010809">
    <property type="entry name" value="FliD_C"/>
</dbReference>
<evidence type="ECO:0000313" key="9">
    <source>
        <dbReference type="Proteomes" id="UP000321583"/>
    </source>
</evidence>